<keyword evidence="5 7" id="KW-1133">Transmembrane helix</keyword>
<dbReference type="SUPFAM" id="SSF82866">
    <property type="entry name" value="Multidrug efflux transporter AcrB transmembrane domain"/>
    <property type="match status" value="2"/>
</dbReference>
<dbReference type="InterPro" id="IPR050545">
    <property type="entry name" value="Mycobact_MmpL"/>
</dbReference>
<reference evidence="10" key="1">
    <citation type="journal article" date="2019" name="Int. J. Syst. Evol. Microbiol.">
        <title>The Global Catalogue of Microorganisms (GCM) 10K type strain sequencing project: providing services to taxonomists for standard genome sequencing and annotation.</title>
        <authorList>
            <consortium name="The Broad Institute Genomics Platform"/>
            <consortium name="The Broad Institute Genome Sequencing Center for Infectious Disease"/>
            <person name="Wu L."/>
            <person name="Ma J."/>
        </authorList>
    </citation>
    <scope>NUCLEOTIDE SEQUENCE [LARGE SCALE GENOMIC DNA]</scope>
    <source>
        <strain evidence="10">JCM 11574</strain>
    </source>
</reference>
<evidence type="ECO:0000256" key="6">
    <source>
        <dbReference type="ARBA" id="ARBA00023136"/>
    </source>
</evidence>
<feature type="transmembrane region" description="Helical" evidence="7">
    <location>
        <begin position="213"/>
        <end position="231"/>
    </location>
</feature>
<evidence type="ECO:0000256" key="3">
    <source>
        <dbReference type="ARBA" id="ARBA00022475"/>
    </source>
</evidence>
<evidence type="ECO:0000256" key="7">
    <source>
        <dbReference type="SAM" id="Phobius"/>
    </source>
</evidence>
<dbReference type="Gene3D" id="1.20.1640.10">
    <property type="entry name" value="Multidrug efflux transporter AcrB transmembrane domain"/>
    <property type="match status" value="2"/>
</dbReference>
<keyword evidence="10" id="KW-1185">Reference proteome</keyword>
<evidence type="ECO:0000256" key="5">
    <source>
        <dbReference type="ARBA" id="ARBA00022989"/>
    </source>
</evidence>
<feature type="transmembrane region" description="Helical" evidence="7">
    <location>
        <begin position="189"/>
        <end position="206"/>
    </location>
</feature>
<evidence type="ECO:0000313" key="9">
    <source>
        <dbReference type="EMBL" id="GAA3151119.1"/>
    </source>
</evidence>
<proteinExistence type="inferred from homology"/>
<feature type="transmembrane region" description="Helical" evidence="7">
    <location>
        <begin position="590"/>
        <end position="613"/>
    </location>
</feature>
<protein>
    <submittedName>
        <fullName evidence="9">MMPL family transporter</fullName>
    </submittedName>
</protein>
<feature type="domain" description="Membrane transport protein MMPL" evidence="8">
    <location>
        <begin position="471"/>
        <end position="698"/>
    </location>
</feature>
<dbReference type="PANTHER" id="PTHR33406">
    <property type="entry name" value="MEMBRANE PROTEIN MJ1562-RELATED"/>
    <property type="match status" value="1"/>
</dbReference>
<name>A0ABP6NKE5_9ACTN</name>
<comment type="similarity">
    <text evidence="2">Belongs to the resistance-nodulation-cell division (RND) (TC 2.A.6) family. MmpL subfamily.</text>
</comment>
<accession>A0ABP6NKE5</accession>
<feature type="transmembrane region" description="Helical" evidence="7">
    <location>
        <begin position="375"/>
        <end position="395"/>
    </location>
</feature>
<evidence type="ECO:0000259" key="8">
    <source>
        <dbReference type="Pfam" id="PF03176"/>
    </source>
</evidence>
<evidence type="ECO:0000256" key="2">
    <source>
        <dbReference type="ARBA" id="ARBA00010157"/>
    </source>
</evidence>
<sequence length="737" mass="78040">MFTRINGLMERRPGRLLLIVGLLVLVGLGVGGSSLTKMTMGVDDYDDSRSAAVKVLDKVEKASGADLEQGYVVLVKSDQPIDPRSARRPEVVTRAIEVLKGRPEVKAVWDYASAHDPKMVSADRGQTYLVAAVGSFAPGDAVKKAVTGLQDKIDADPLLRDHVSLGGPTASNVEGSTISSEDLGKAETIGFPILLILLLFIFRGVIAALIPLGGAICTIALALGGMGVVMTTVHLSIFALNLLFALGIGLSIDFSLLIISRYREELHRGQTPGEAVRTTLFTAGRTVFFSGLTVAAALASLLVFPQRFLYTMGVTGIATVIGALVFALLGLPALLAVLGTRIDKWAPKRWQRASEAPEDRGRWYRFSRGVMKRPVTAAVGAGVVLLVLGAPFAGIKFTGIDSASMPSDSHAGKVYHTLDQDFPGSLQSPVNLIQQAPDNAGPNLATYAGKLRQIDGVAAVAPPRRLGGGLWQTDVSLKKAPLSLEAQDTLKKIKDVPAPYPTEATGNTALFRAMQDSLGSHLPLAIAVMALTTLLILFAMTGSVVLPVKAVITNLLTLSATFGILVLVFQDGNLEGLLDFRSQGALQPTMLIILLALTLGVSTDYTVFLFSRIKEGVDHGIPNREAVATGLQKVGRITTLAAVLFCIPVGALTLSRLVFIKQLGLGTALAVIIDATLVRALLVPSLMALFGSANWWSPSPLRRFHSRFLSGFQEAPAAPLPSARTATAAEAETVGDR</sequence>
<dbReference type="InterPro" id="IPR004869">
    <property type="entry name" value="MMPL_dom"/>
</dbReference>
<feature type="transmembrane region" description="Helical" evidence="7">
    <location>
        <begin position="280"/>
        <end position="304"/>
    </location>
</feature>
<evidence type="ECO:0000256" key="4">
    <source>
        <dbReference type="ARBA" id="ARBA00022692"/>
    </source>
</evidence>
<comment type="subcellular location">
    <subcellularLocation>
        <location evidence="1">Cell membrane</location>
        <topology evidence="1">Multi-pass membrane protein</topology>
    </subcellularLocation>
</comment>
<feature type="transmembrane region" description="Helical" evidence="7">
    <location>
        <begin position="634"/>
        <end position="657"/>
    </location>
</feature>
<dbReference type="Pfam" id="PF03176">
    <property type="entry name" value="MMPL"/>
    <property type="match status" value="2"/>
</dbReference>
<keyword evidence="6 7" id="KW-0472">Membrane</keyword>
<feature type="transmembrane region" description="Helical" evidence="7">
    <location>
        <begin position="237"/>
        <end position="259"/>
    </location>
</feature>
<dbReference type="RefSeq" id="WP_345054524.1">
    <property type="nucleotide sequence ID" value="NZ_BAAAVM010000061.1"/>
</dbReference>
<evidence type="ECO:0000256" key="1">
    <source>
        <dbReference type="ARBA" id="ARBA00004651"/>
    </source>
</evidence>
<evidence type="ECO:0000313" key="10">
    <source>
        <dbReference type="Proteomes" id="UP001500893"/>
    </source>
</evidence>
<gene>
    <name evidence="9" type="ORF">GCM10010521_43440</name>
</gene>
<dbReference type="EMBL" id="BAAAVM010000061">
    <property type="protein sequence ID" value="GAA3151119.1"/>
    <property type="molecule type" value="Genomic_DNA"/>
</dbReference>
<feature type="transmembrane region" description="Helical" evidence="7">
    <location>
        <begin position="551"/>
        <end position="570"/>
    </location>
</feature>
<keyword evidence="4 7" id="KW-0812">Transmembrane</keyword>
<comment type="caution">
    <text evidence="9">The sequence shown here is derived from an EMBL/GenBank/DDBJ whole genome shotgun (WGS) entry which is preliminary data.</text>
</comment>
<feature type="transmembrane region" description="Helical" evidence="7">
    <location>
        <begin position="520"/>
        <end position="539"/>
    </location>
</feature>
<dbReference type="PANTHER" id="PTHR33406:SF11">
    <property type="entry name" value="MEMBRANE PROTEIN SCO6666-RELATED"/>
    <property type="match status" value="1"/>
</dbReference>
<organism evidence="9 10">
    <name type="scientific">Streptomyces rameus</name>
    <dbReference type="NCBI Taxonomy" id="68261"/>
    <lineage>
        <taxon>Bacteria</taxon>
        <taxon>Bacillati</taxon>
        <taxon>Actinomycetota</taxon>
        <taxon>Actinomycetes</taxon>
        <taxon>Kitasatosporales</taxon>
        <taxon>Streptomycetaceae</taxon>
        <taxon>Streptomyces</taxon>
    </lineage>
</organism>
<feature type="transmembrane region" description="Helical" evidence="7">
    <location>
        <begin position="677"/>
        <end position="697"/>
    </location>
</feature>
<feature type="domain" description="Membrane transport protein MMPL" evidence="8">
    <location>
        <begin position="51"/>
        <end position="375"/>
    </location>
</feature>
<dbReference type="Proteomes" id="UP001500893">
    <property type="component" value="Unassembled WGS sequence"/>
</dbReference>
<keyword evidence="3" id="KW-1003">Cell membrane</keyword>
<feature type="transmembrane region" description="Helical" evidence="7">
    <location>
        <begin position="316"/>
        <end position="339"/>
    </location>
</feature>